<sequence length="182" mass="20856">MRLFTAIELNEEAKQELMRLQQELKETLPCRKWQTKPQMHLTLHFLGDLSSQQMELVKQEMEDVTASFSPFSLTLANIGAFPNIKRPRVIWVGVSGHLKDLDSLQHTLAKRLTQKKLYSEDRTYAPHITLGREPRMEGNADSPHLPGVYPVSWRVGEIVLFHSTLTSKGPIYKIVSTYSLRA</sequence>
<keyword evidence="1 2" id="KW-0378">Hydrolase</keyword>
<dbReference type="Gene3D" id="3.90.1140.10">
    <property type="entry name" value="Cyclic phosphodiesterase"/>
    <property type="match status" value="1"/>
</dbReference>
<dbReference type="EC" id="3.1.4.58" evidence="2"/>
<gene>
    <name evidence="4" type="primary">thpR</name>
    <name evidence="4" type="ORF">HF838_12970</name>
</gene>
<dbReference type="Proteomes" id="UP000561326">
    <property type="component" value="Unassembled WGS sequence"/>
</dbReference>
<dbReference type="InterPro" id="IPR009097">
    <property type="entry name" value="Cyclic_Pdiesterase"/>
</dbReference>
<comment type="similarity">
    <text evidence="2">Belongs to the 2H phosphoesterase superfamily. ThpR family.</text>
</comment>
<dbReference type="NCBIfam" id="TIGR02258">
    <property type="entry name" value="2_5_ligase"/>
    <property type="match status" value="1"/>
</dbReference>
<name>A0A848CTP9_ANEAE</name>
<dbReference type="SUPFAM" id="SSF55144">
    <property type="entry name" value="LigT-like"/>
    <property type="match status" value="1"/>
</dbReference>
<dbReference type="GO" id="GO:0004113">
    <property type="term" value="F:2',3'-cyclic-nucleotide 3'-phosphodiesterase activity"/>
    <property type="evidence" value="ECO:0007669"/>
    <property type="project" value="InterPro"/>
</dbReference>
<comment type="function">
    <text evidence="2">Hydrolyzes RNA 2',3'-cyclic phosphodiester to an RNA 2'-phosphomonoester.</text>
</comment>
<dbReference type="InterPro" id="IPR004175">
    <property type="entry name" value="RNA_CPDase"/>
</dbReference>
<dbReference type="GO" id="GO:0008664">
    <property type="term" value="F:RNA 2',3'-cyclic 3'-phosphodiesterase activity"/>
    <property type="evidence" value="ECO:0007669"/>
    <property type="project" value="UniProtKB-EC"/>
</dbReference>
<evidence type="ECO:0000313" key="5">
    <source>
        <dbReference type="Proteomes" id="UP000561326"/>
    </source>
</evidence>
<feature type="domain" description="Phosphoesterase HXTX" evidence="3">
    <location>
        <begin position="7"/>
        <end position="91"/>
    </location>
</feature>
<dbReference type="InterPro" id="IPR014051">
    <property type="entry name" value="Phosphoesterase_HXTX"/>
</dbReference>
<comment type="catalytic activity">
    <reaction evidence="2">
        <text>a 3'-end 2',3'-cyclophospho-ribonucleotide-RNA + H2O = a 3'-end 2'-phospho-ribonucleotide-RNA + H(+)</text>
        <dbReference type="Rhea" id="RHEA:11828"/>
        <dbReference type="Rhea" id="RHEA-COMP:10464"/>
        <dbReference type="Rhea" id="RHEA-COMP:17353"/>
        <dbReference type="ChEBI" id="CHEBI:15377"/>
        <dbReference type="ChEBI" id="CHEBI:15378"/>
        <dbReference type="ChEBI" id="CHEBI:83064"/>
        <dbReference type="ChEBI" id="CHEBI:173113"/>
        <dbReference type="EC" id="3.1.4.58"/>
    </reaction>
</comment>
<evidence type="ECO:0000259" key="3">
    <source>
        <dbReference type="Pfam" id="PF02834"/>
    </source>
</evidence>
<dbReference type="GeneID" id="92840969"/>
<dbReference type="RefSeq" id="WP_040304240.1">
    <property type="nucleotide sequence ID" value="NZ_CABKST010000233.1"/>
</dbReference>
<dbReference type="PANTHER" id="PTHR35561:SF1">
    <property type="entry name" value="RNA 2',3'-CYCLIC PHOSPHODIESTERASE"/>
    <property type="match status" value="1"/>
</dbReference>
<comment type="caution">
    <text evidence="4">The sequence shown here is derived from an EMBL/GenBank/DDBJ whole genome shotgun (WGS) entry which is preliminary data.</text>
</comment>
<dbReference type="PANTHER" id="PTHR35561">
    <property type="entry name" value="RNA 2',3'-CYCLIC PHOSPHODIESTERASE"/>
    <property type="match status" value="1"/>
</dbReference>
<protein>
    <recommendedName>
        <fullName evidence="2">RNA 2',3'-cyclic phosphodiesterase</fullName>
        <shortName evidence="2">RNA 2',3'-CPDase</shortName>
        <ecNumber evidence="2">3.1.4.58</ecNumber>
    </recommendedName>
</protein>
<proteinExistence type="inferred from homology"/>
<dbReference type="AlphaFoldDB" id="A0A848CTP9"/>
<feature type="active site" description="Proton acceptor" evidence="2">
    <location>
        <position position="127"/>
    </location>
</feature>
<reference evidence="4 5" key="1">
    <citation type="submission" date="2020-04" db="EMBL/GenBank/DDBJ databases">
        <authorList>
            <person name="Hitch T.C.A."/>
            <person name="Wylensek D."/>
            <person name="Clavel T."/>
        </authorList>
    </citation>
    <scope>NUCLEOTIDE SEQUENCE [LARGE SCALE GENOMIC DNA]</scope>
    <source>
        <strain evidence="4 5">WB01_D5_05</strain>
    </source>
</reference>
<dbReference type="HAMAP" id="MF_01940">
    <property type="entry name" value="RNA_CPDase"/>
    <property type="match status" value="1"/>
</dbReference>
<accession>A0A848CTP9</accession>
<evidence type="ECO:0000256" key="1">
    <source>
        <dbReference type="ARBA" id="ARBA00022801"/>
    </source>
</evidence>
<feature type="short sequence motif" description="HXTX 1" evidence="2">
    <location>
        <begin position="40"/>
        <end position="43"/>
    </location>
</feature>
<evidence type="ECO:0000256" key="2">
    <source>
        <dbReference type="HAMAP-Rule" id="MF_01940"/>
    </source>
</evidence>
<feature type="short sequence motif" description="HXTX 2" evidence="2">
    <location>
        <begin position="127"/>
        <end position="130"/>
    </location>
</feature>
<feature type="active site" description="Proton donor" evidence="2">
    <location>
        <position position="40"/>
    </location>
</feature>
<dbReference type="EMBL" id="JABAGO010000023">
    <property type="protein sequence ID" value="NME99173.1"/>
    <property type="molecule type" value="Genomic_DNA"/>
</dbReference>
<organism evidence="4 5">
    <name type="scientific">Aneurinibacillus aneurinilyticus</name>
    <name type="common">Bacillus aneurinolyticus</name>
    <dbReference type="NCBI Taxonomy" id="1391"/>
    <lineage>
        <taxon>Bacteria</taxon>
        <taxon>Bacillati</taxon>
        <taxon>Bacillota</taxon>
        <taxon>Bacilli</taxon>
        <taxon>Bacillales</taxon>
        <taxon>Paenibacillaceae</taxon>
        <taxon>Aneurinibacillus group</taxon>
        <taxon>Aneurinibacillus</taxon>
    </lineage>
</organism>
<feature type="domain" description="Phosphoesterase HXTX" evidence="3">
    <location>
        <begin position="99"/>
        <end position="172"/>
    </location>
</feature>
<dbReference type="Pfam" id="PF02834">
    <property type="entry name" value="LigT_PEase"/>
    <property type="match status" value="2"/>
</dbReference>
<evidence type="ECO:0000313" key="4">
    <source>
        <dbReference type="EMBL" id="NME99173.1"/>
    </source>
</evidence>